<organism evidence="3 4">
    <name type="scientific">Flavobacterium caseinilyticum</name>
    <dbReference type="NCBI Taxonomy" id="2541732"/>
    <lineage>
        <taxon>Bacteria</taxon>
        <taxon>Pseudomonadati</taxon>
        <taxon>Bacteroidota</taxon>
        <taxon>Flavobacteriia</taxon>
        <taxon>Flavobacteriales</taxon>
        <taxon>Flavobacteriaceae</taxon>
        <taxon>Flavobacterium</taxon>
    </lineage>
</organism>
<sequence length="181" mass="20932">MKKLLLFVLCATLFVACKKEATPKTMSTSDTSETPTPPTEFADSKYSDTGKKMLADLSKNNMDSWTDSFAEDAKYYWNNGDSLVGKPAIDKYWRDRRANVIETITFEDQIWMPIKVNEKGNIPMDGIWLLGWYKTTAKYKGGRSMTQWIHSTYHFNSKDKIDRVHQYLDQVPIRQAMPPKK</sequence>
<proteinExistence type="predicted"/>
<dbReference type="OrthoDB" id="662856at2"/>
<dbReference type="SUPFAM" id="SSF54427">
    <property type="entry name" value="NTF2-like"/>
    <property type="match status" value="1"/>
</dbReference>
<gene>
    <name evidence="3" type="ORF">E0F89_01135</name>
</gene>
<evidence type="ECO:0000313" key="4">
    <source>
        <dbReference type="Proteomes" id="UP000295278"/>
    </source>
</evidence>
<feature type="chain" id="PRO_5020243176" description="Nuclear transport factor 2 family protein" evidence="2">
    <location>
        <begin position="22"/>
        <end position="181"/>
    </location>
</feature>
<evidence type="ECO:0000256" key="1">
    <source>
        <dbReference type="SAM" id="MobiDB-lite"/>
    </source>
</evidence>
<accession>A0A4R5B3W7</accession>
<dbReference type="RefSeq" id="WP_131908029.1">
    <property type="nucleotide sequence ID" value="NZ_SMFM01000001.1"/>
</dbReference>
<keyword evidence="2" id="KW-0732">Signal</keyword>
<evidence type="ECO:0000256" key="2">
    <source>
        <dbReference type="SAM" id="SignalP"/>
    </source>
</evidence>
<feature type="signal peptide" evidence="2">
    <location>
        <begin position="1"/>
        <end position="21"/>
    </location>
</feature>
<protein>
    <recommendedName>
        <fullName evidence="5">Nuclear transport factor 2 family protein</fullName>
    </recommendedName>
</protein>
<name>A0A4R5B3W7_9FLAO</name>
<dbReference type="Proteomes" id="UP000295278">
    <property type="component" value="Unassembled WGS sequence"/>
</dbReference>
<evidence type="ECO:0008006" key="5">
    <source>
        <dbReference type="Google" id="ProtNLM"/>
    </source>
</evidence>
<feature type="compositionally biased region" description="Low complexity" evidence="1">
    <location>
        <begin position="25"/>
        <end position="34"/>
    </location>
</feature>
<evidence type="ECO:0000313" key="3">
    <source>
        <dbReference type="EMBL" id="TDD78264.1"/>
    </source>
</evidence>
<reference evidence="3 4" key="1">
    <citation type="submission" date="2019-03" db="EMBL/GenBank/DDBJ databases">
        <title>Flavobacterium AT-3-2 sp. nov., isolated from arctic soil.</title>
        <authorList>
            <person name="Chaudhary D.K."/>
        </authorList>
    </citation>
    <scope>NUCLEOTIDE SEQUENCE [LARGE SCALE GENOMIC DNA]</scope>
    <source>
        <strain evidence="3 4">AT-3-2</strain>
    </source>
</reference>
<comment type="caution">
    <text evidence="3">The sequence shown here is derived from an EMBL/GenBank/DDBJ whole genome shotgun (WGS) entry which is preliminary data.</text>
</comment>
<dbReference type="EMBL" id="SMFM01000001">
    <property type="protein sequence ID" value="TDD78264.1"/>
    <property type="molecule type" value="Genomic_DNA"/>
</dbReference>
<dbReference type="Gene3D" id="3.10.450.50">
    <property type="match status" value="1"/>
</dbReference>
<dbReference type="AlphaFoldDB" id="A0A4R5B3W7"/>
<keyword evidence="4" id="KW-1185">Reference proteome</keyword>
<feature type="region of interest" description="Disordered" evidence="1">
    <location>
        <begin position="24"/>
        <end position="45"/>
    </location>
</feature>
<dbReference type="InterPro" id="IPR032710">
    <property type="entry name" value="NTF2-like_dom_sf"/>
</dbReference>
<dbReference type="PROSITE" id="PS51257">
    <property type="entry name" value="PROKAR_LIPOPROTEIN"/>
    <property type="match status" value="1"/>
</dbReference>